<dbReference type="AlphaFoldDB" id="A0A6A6C930"/>
<reference evidence="5" key="1">
    <citation type="journal article" date="2020" name="Stud. Mycol.">
        <title>101 Dothideomycetes genomes: a test case for predicting lifestyles and emergence of pathogens.</title>
        <authorList>
            <person name="Haridas S."/>
            <person name="Albert R."/>
            <person name="Binder M."/>
            <person name="Bloem J."/>
            <person name="Labutti K."/>
            <person name="Salamov A."/>
            <person name="Andreopoulos B."/>
            <person name="Baker S."/>
            <person name="Barry K."/>
            <person name="Bills G."/>
            <person name="Bluhm B."/>
            <person name="Cannon C."/>
            <person name="Castanera R."/>
            <person name="Culley D."/>
            <person name="Daum C."/>
            <person name="Ezra D."/>
            <person name="Gonzalez J."/>
            <person name="Henrissat B."/>
            <person name="Kuo A."/>
            <person name="Liang C."/>
            <person name="Lipzen A."/>
            <person name="Lutzoni F."/>
            <person name="Magnuson J."/>
            <person name="Mondo S."/>
            <person name="Nolan M."/>
            <person name="Ohm R."/>
            <person name="Pangilinan J."/>
            <person name="Park H.-J."/>
            <person name="Ramirez L."/>
            <person name="Alfaro M."/>
            <person name="Sun H."/>
            <person name="Tritt A."/>
            <person name="Yoshinaga Y."/>
            <person name="Zwiers L.-H."/>
            <person name="Turgeon B."/>
            <person name="Goodwin S."/>
            <person name="Spatafora J."/>
            <person name="Crous P."/>
            <person name="Grigoriev I."/>
        </authorList>
    </citation>
    <scope>NUCLEOTIDE SEQUENCE</scope>
    <source>
        <strain evidence="5">ATCC 36951</strain>
    </source>
</reference>
<dbReference type="Pfam" id="PF26053">
    <property type="entry name" value="DUF8016"/>
    <property type="match status" value="1"/>
</dbReference>
<name>A0A6A6C930_ZASCE</name>
<dbReference type="Gene3D" id="3.90.1300.10">
    <property type="entry name" value="Amidase signature (AS) domain"/>
    <property type="match status" value="1"/>
</dbReference>
<dbReference type="GeneID" id="54561138"/>
<evidence type="ECO:0000259" key="3">
    <source>
        <dbReference type="Pfam" id="PF01425"/>
    </source>
</evidence>
<evidence type="ECO:0000256" key="2">
    <source>
        <dbReference type="SAM" id="SignalP"/>
    </source>
</evidence>
<dbReference type="RefSeq" id="XP_033664576.1">
    <property type="nucleotide sequence ID" value="XM_033807866.1"/>
</dbReference>
<proteinExistence type="predicted"/>
<feature type="domain" description="Scytalone dehydratase-like protein Arp1 N-terminal" evidence="4">
    <location>
        <begin position="41"/>
        <end position="161"/>
    </location>
</feature>
<gene>
    <name evidence="5" type="ORF">M409DRAFT_25874</name>
</gene>
<feature type="compositionally biased region" description="Low complexity" evidence="1">
    <location>
        <begin position="289"/>
        <end position="304"/>
    </location>
</feature>
<dbReference type="Proteomes" id="UP000799537">
    <property type="component" value="Unassembled WGS sequence"/>
</dbReference>
<dbReference type="PANTHER" id="PTHR46310">
    <property type="entry name" value="AMIDASE 1"/>
    <property type="match status" value="1"/>
</dbReference>
<keyword evidence="2" id="KW-0732">Signal</keyword>
<accession>A0A6A6C930</accession>
<feature type="signal peptide" evidence="2">
    <location>
        <begin position="1"/>
        <end position="19"/>
    </location>
</feature>
<evidence type="ECO:0000256" key="1">
    <source>
        <dbReference type="SAM" id="MobiDB-lite"/>
    </source>
</evidence>
<dbReference type="PANTHER" id="PTHR46310:SF7">
    <property type="entry name" value="AMIDASE 1"/>
    <property type="match status" value="1"/>
</dbReference>
<keyword evidence="6" id="KW-1185">Reference proteome</keyword>
<feature type="region of interest" description="Disordered" evidence="1">
    <location>
        <begin position="285"/>
        <end position="304"/>
    </location>
</feature>
<dbReference type="InterPro" id="IPR036928">
    <property type="entry name" value="AS_sf"/>
</dbReference>
<dbReference type="InterPro" id="IPR058329">
    <property type="entry name" value="Arp1_N"/>
</dbReference>
<dbReference type="SUPFAM" id="SSF75304">
    <property type="entry name" value="Amidase signature (AS) enzymes"/>
    <property type="match status" value="1"/>
</dbReference>
<sequence>MRLSSSPLAAAALLQHSLASTVSRTGQTVELDGIPYYLPASPITTLHHDNFHSTLSKTNTLTRLTVITANGSSYSGSDLSTTIASYKATDDVFSEGFLETIYVQYIGFKPRGNEWKASSYNNAPNGTAAVVHKQVDNSSAIPPGPYFLSSTGAVYEAWRLYSDFAGAFTEPLLANGDGTYSVLPAGVPGQSLAVAVPSRLYFTKTAEKPLAGVRLGIKDIYDVAGVKTSNGNRAWYHLYPAAEEHATPVKRLIEAGAVIVGKMKTSQFANGESATADWVDYHSPFNPRGDGYQDPSSSSSGPGAGTASYSWLDLTLGSDTGGSIRGPSEVQGIYGNRPTHGLVTLENTMPLAPELDTSGFLTKDPVLWMEAAKALYGKNITISRKYPKKIYNYDLPTNVTEPGDQLFVDFVRRVSSFLGAEVESFDIEEAWNSSRPNGTNVSVDDLLNITYPILIAQEQTRLVREPFYEDYAAAHDGRRPFVDPAPLIRWAFGDSYPNNTVDIANANRTVFKDWWSSNVLVAENATCSDSLLFYVGSQASVSYRNQYNGEPGVPYGFSISRVSPFWGGPDFVVPLGSAQYFSNITLHNEVLPVTVDIMAASGCDGMIFGLVQDLVKAGIVKPSVAGYDDTNGGEILFKRDY</sequence>
<feature type="domain" description="Amidase" evidence="3">
    <location>
        <begin position="202"/>
        <end position="364"/>
    </location>
</feature>
<dbReference type="Pfam" id="PF01425">
    <property type="entry name" value="Amidase"/>
    <property type="match status" value="1"/>
</dbReference>
<dbReference type="EMBL" id="ML993607">
    <property type="protein sequence ID" value="KAF2163687.1"/>
    <property type="molecule type" value="Genomic_DNA"/>
</dbReference>
<dbReference type="InterPro" id="IPR023631">
    <property type="entry name" value="Amidase_dom"/>
</dbReference>
<evidence type="ECO:0000259" key="4">
    <source>
        <dbReference type="Pfam" id="PF26053"/>
    </source>
</evidence>
<protein>
    <submittedName>
        <fullName evidence="5">Uncharacterized protein</fullName>
    </submittedName>
</protein>
<dbReference type="OrthoDB" id="5423360at2759"/>
<organism evidence="5 6">
    <name type="scientific">Zasmidium cellare ATCC 36951</name>
    <dbReference type="NCBI Taxonomy" id="1080233"/>
    <lineage>
        <taxon>Eukaryota</taxon>
        <taxon>Fungi</taxon>
        <taxon>Dikarya</taxon>
        <taxon>Ascomycota</taxon>
        <taxon>Pezizomycotina</taxon>
        <taxon>Dothideomycetes</taxon>
        <taxon>Dothideomycetidae</taxon>
        <taxon>Mycosphaerellales</taxon>
        <taxon>Mycosphaerellaceae</taxon>
        <taxon>Zasmidium</taxon>
    </lineage>
</organism>
<evidence type="ECO:0000313" key="5">
    <source>
        <dbReference type="EMBL" id="KAF2163687.1"/>
    </source>
</evidence>
<feature type="chain" id="PRO_5025497851" evidence="2">
    <location>
        <begin position="20"/>
        <end position="641"/>
    </location>
</feature>
<evidence type="ECO:0000313" key="6">
    <source>
        <dbReference type="Proteomes" id="UP000799537"/>
    </source>
</evidence>